<dbReference type="GO" id="GO:0005789">
    <property type="term" value="C:endoplasmic reticulum membrane"/>
    <property type="evidence" value="ECO:0007669"/>
    <property type="project" value="UniProtKB-SubCell"/>
</dbReference>
<dbReference type="KEGG" id="nnt:104409316"/>
<dbReference type="Proteomes" id="UP000053840">
    <property type="component" value="Unassembled WGS sequence"/>
</dbReference>
<protein>
    <submittedName>
        <fullName evidence="8">Microsomal glutathione S-transferase 2</fullName>
    </submittedName>
</protein>
<keyword evidence="7" id="KW-0732">Signal</keyword>
<gene>
    <name evidence="8" type="ORF">N333_04528</name>
</gene>
<dbReference type="InterPro" id="IPR050997">
    <property type="entry name" value="MAPEG"/>
</dbReference>
<feature type="signal peptide" evidence="7">
    <location>
        <begin position="1"/>
        <end position="16"/>
    </location>
</feature>
<evidence type="ECO:0000256" key="5">
    <source>
        <dbReference type="ARBA" id="ARBA00023136"/>
    </source>
</evidence>
<dbReference type="PANTHER" id="PTHR10250:SF13">
    <property type="entry name" value="MICROSOMAL GLUTATHIONE S-TRANSFERASE 2"/>
    <property type="match status" value="1"/>
</dbReference>
<feature type="chain" id="PRO_5001879601" evidence="7">
    <location>
        <begin position="17"/>
        <end position="147"/>
    </location>
</feature>
<evidence type="ECO:0000256" key="3">
    <source>
        <dbReference type="ARBA" id="ARBA00022751"/>
    </source>
</evidence>
<dbReference type="GO" id="GO:0019370">
    <property type="term" value="P:leukotriene biosynthetic process"/>
    <property type="evidence" value="ECO:0007669"/>
    <property type="project" value="UniProtKB-KW"/>
</dbReference>
<dbReference type="AlphaFoldDB" id="A0A091T7H4"/>
<dbReference type="GO" id="GO:0004602">
    <property type="term" value="F:glutathione peroxidase activity"/>
    <property type="evidence" value="ECO:0007669"/>
    <property type="project" value="TreeGrafter"/>
</dbReference>
<dbReference type="GO" id="GO:0004464">
    <property type="term" value="F:leukotriene-C4 synthase activity"/>
    <property type="evidence" value="ECO:0007669"/>
    <property type="project" value="TreeGrafter"/>
</dbReference>
<dbReference type="FunFam" id="1.20.120.550:FF:000003">
    <property type="entry name" value="Leukotriene C4 synthase"/>
    <property type="match status" value="1"/>
</dbReference>
<evidence type="ECO:0000313" key="9">
    <source>
        <dbReference type="Proteomes" id="UP000053840"/>
    </source>
</evidence>
<keyword evidence="3" id="KW-0434">Leukotriene biosynthesis</keyword>
<dbReference type="PANTHER" id="PTHR10250">
    <property type="entry name" value="MICROSOMAL GLUTATHIONE S-TRANSFERASE"/>
    <property type="match status" value="1"/>
</dbReference>
<dbReference type="GO" id="GO:0004364">
    <property type="term" value="F:glutathione transferase activity"/>
    <property type="evidence" value="ECO:0007669"/>
    <property type="project" value="TreeGrafter"/>
</dbReference>
<dbReference type="InterPro" id="IPR023352">
    <property type="entry name" value="MAPEG-like_dom_sf"/>
</dbReference>
<evidence type="ECO:0000256" key="2">
    <source>
        <dbReference type="ARBA" id="ARBA00022692"/>
    </source>
</evidence>
<dbReference type="EMBL" id="KK945243">
    <property type="protein sequence ID" value="KFQ53816.1"/>
    <property type="molecule type" value="Genomic_DNA"/>
</dbReference>
<dbReference type="GO" id="GO:0005635">
    <property type="term" value="C:nuclear envelope"/>
    <property type="evidence" value="ECO:0007669"/>
    <property type="project" value="TreeGrafter"/>
</dbReference>
<sequence>MAGDLILLAAVSVLSALQQCYFAWLVGKSRMKHKVIPPAVTGAPEFDRTFRAQQNCVEFYPIFLTALWTAGCFFNQELASFLGALYMFARYKYFHGYIQSVKGRLTGFYLSLIIIISLITLGAAGIGNSFLDEYLDFSIMKKLRKWF</sequence>
<evidence type="ECO:0000256" key="4">
    <source>
        <dbReference type="ARBA" id="ARBA00022989"/>
    </source>
</evidence>
<dbReference type="Gene3D" id="1.20.120.550">
    <property type="entry name" value="Membrane associated eicosanoid/glutathione metabolism-like domain"/>
    <property type="match status" value="1"/>
</dbReference>
<evidence type="ECO:0000313" key="8">
    <source>
        <dbReference type="EMBL" id="KFQ53816.1"/>
    </source>
</evidence>
<dbReference type="Pfam" id="PF01124">
    <property type="entry name" value="MAPEG"/>
    <property type="match status" value="1"/>
</dbReference>
<evidence type="ECO:0000256" key="7">
    <source>
        <dbReference type="SAM" id="SignalP"/>
    </source>
</evidence>
<organism evidence="8 9">
    <name type="scientific">Nestor notabilis</name>
    <name type="common">Kea</name>
    <dbReference type="NCBI Taxonomy" id="176057"/>
    <lineage>
        <taxon>Eukaryota</taxon>
        <taxon>Metazoa</taxon>
        <taxon>Chordata</taxon>
        <taxon>Craniata</taxon>
        <taxon>Vertebrata</taxon>
        <taxon>Euteleostomi</taxon>
        <taxon>Archelosauria</taxon>
        <taxon>Archosauria</taxon>
        <taxon>Dinosauria</taxon>
        <taxon>Saurischia</taxon>
        <taxon>Theropoda</taxon>
        <taxon>Coelurosauria</taxon>
        <taxon>Aves</taxon>
        <taxon>Neognathae</taxon>
        <taxon>Neoaves</taxon>
        <taxon>Telluraves</taxon>
        <taxon>Australaves</taxon>
        <taxon>Psittaciformes</taxon>
        <taxon>Psittacidae</taxon>
        <taxon>Nestor</taxon>
    </lineage>
</organism>
<proteinExistence type="predicted"/>
<feature type="transmembrane region" description="Helical" evidence="6">
    <location>
        <begin position="108"/>
        <end position="131"/>
    </location>
</feature>
<accession>A0A091T7H4</accession>
<keyword evidence="4 6" id="KW-1133">Transmembrane helix</keyword>
<feature type="transmembrane region" description="Helical" evidence="6">
    <location>
        <begin position="67"/>
        <end position="88"/>
    </location>
</feature>
<keyword evidence="8" id="KW-0808">Transferase</keyword>
<evidence type="ECO:0000256" key="1">
    <source>
        <dbReference type="ARBA" id="ARBA00004477"/>
    </source>
</evidence>
<dbReference type="InterPro" id="IPR001129">
    <property type="entry name" value="Membr-assoc_MAPEG"/>
</dbReference>
<reference evidence="8 9" key="1">
    <citation type="submission" date="2014-04" db="EMBL/GenBank/DDBJ databases">
        <title>Genome evolution of avian class.</title>
        <authorList>
            <person name="Zhang G."/>
            <person name="Li C."/>
        </authorList>
    </citation>
    <scope>NUCLEOTIDE SEQUENCE [LARGE SCALE GENOMIC DNA]</scope>
    <source>
        <strain evidence="8">BGI_N333</strain>
    </source>
</reference>
<keyword evidence="2 6" id="KW-0812">Transmembrane</keyword>
<dbReference type="SUPFAM" id="SSF161084">
    <property type="entry name" value="MAPEG domain-like"/>
    <property type="match status" value="1"/>
</dbReference>
<evidence type="ECO:0000256" key="6">
    <source>
        <dbReference type="SAM" id="Phobius"/>
    </source>
</evidence>
<dbReference type="OrthoDB" id="410651at2759"/>
<comment type="subcellular location">
    <subcellularLocation>
        <location evidence="1">Endoplasmic reticulum membrane</location>
        <topology evidence="1">Multi-pass membrane protein</topology>
    </subcellularLocation>
</comment>
<keyword evidence="9" id="KW-1185">Reference proteome</keyword>
<name>A0A091T7H4_NESNO</name>
<keyword evidence="5 6" id="KW-0472">Membrane</keyword>